<organism evidence="1 2">
    <name type="scientific">Vaccinium darrowii</name>
    <dbReference type="NCBI Taxonomy" id="229202"/>
    <lineage>
        <taxon>Eukaryota</taxon>
        <taxon>Viridiplantae</taxon>
        <taxon>Streptophyta</taxon>
        <taxon>Embryophyta</taxon>
        <taxon>Tracheophyta</taxon>
        <taxon>Spermatophyta</taxon>
        <taxon>Magnoliopsida</taxon>
        <taxon>eudicotyledons</taxon>
        <taxon>Gunneridae</taxon>
        <taxon>Pentapetalae</taxon>
        <taxon>asterids</taxon>
        <taxon>Ericales</taxon>
        <taxon>Ericaceae</taxon>
        <taxon>Vaccinioideae</taxon>
        <taxon>Vaccinieae</taxon>
        <taxon>Vaccinium</taxon>
    </lineage>
</organism>
<gene>
    <name evidence="1" type="ORF">Vadar_029949</name>
</gene>
<dbReference type="Proteomes" id="UP000828048">
    <property type="component" value="Chromosome 8"/>
</dbReference>
<keyword evidence="2" id="KW-1185">Reference proteome</keyword>
<name>A0ACB7YI30_9ERIC</name>
<accession>A0ACB7YI30</accession>
<evidence type="ECO:0000313" key="2">
    <source>
        <dbReference type="Proteomes" id="UP000828048"/>
    </source>
</evidence>
<dbReference type="EMBL" id="CM037158">
    <property type="protein sequence ID" value="KAH7852838.1"/>
    <property type="molecule type" value="Genomic_DNA"/>
</dbReference>
<sequence>MERVLLEVLADEVKIGNRPNNTFRTSSFNRVSTVIAEKFQVECSSDHVEHHLRTVKTAWGVIDHLRDKSGFGWDDNMKMITASPFVYIEHVQNNYKLNELTALSALLAASIASATAIPISAFFENCEVITHEIQKIWKAHPTHDKYLNKKIEMYDEIALVVSKDRAKGNFAKSFGDVDLEARPEIEPIHLDDENVFEDISNDKNAGKESACSSGTSSQPRAHRKRGRDTYDEESDIKTISDKLGQVADAITKLTWDRLDVQALHDEVMKMEGFDEAFLGSAFDYLFENERLGKAFMAKSINLRRIWLEKFSM</sequence>
<proteinExistence type="predicted"/>
<comment type="caution">
    <text evidence="1">The sequence shown here is derived from an EMBL/GenBank/DDBJ whole genome shotgun (WGS) entry which is preliminary data.</text>
</comment>
<protein>
    <submittedName>
        <fullName evidence="1">Uncharacterized protein</fullName>
    </submittedName>
</protein>
<evidence type="ECO:0000313" key="1">
    <source>
        <dbReference type="EMBL" id="KAH7852838.1"/>
    </source>
</evidence>
<reference evidence="1 2" key="1">
    <citation type="journal article" date="2021" name="Hortic Res">
        <title>High-quality reference genome and annotation aids understanding of berry development for evergreen blueberry (Vaccinium darrowii).</title>
        <authorList>
            <person name="Yu J."/>
            <person name="Hulse-Kemp A.M."/>
            <person name="Babiker E."/>
            <person name="Staton M."/>
        </authorList>
    </citation>
    <scope>NUCLEOTIDE SEQUENCE [LARGE SCALE GENOMIC DNA]</scope>
    <source>
        <strain evidence="2">cv. NJ 8807/NJ 8810</strain>
        <tissue evidence="1">Young leaf</tissue>
    </source>
</reference>